<dbReference type="Proteomes" id="UP000703269">
    <property type="component" value="Unassembled WGS sequence"/>
</dbReference>
<keyword evidence="1" id="KW-0812">Transmembrane</keyword>
<proteinExistence type="predicted"/>
<reference evidence="2 3" key="1">
    <citation type="submission" date="2021-08" db="EMBL/GenBank/DDBJ databases">
        <title>Draft Genome Sequence of Phanerochaete sordida strain YK-624.</title>
        <authorList>
            <person name="Mori T."/>
            <person name="Dohra H."/>
            <person name="Suzuki T."/>
            <person name="Kawagishi H."/>
            <person name="Hirai H."/>
        </authorList>
    </citation>
    <scope>NUCLEOTIDE SEQUENCE [LARGE SCALE GENOMIC DNA]</scope>
    <source>
        <strain evidence="2 3">YK-624</strain>
    </source>
</reference>
<name>A0A9P3LFL8_9APHY</name>
<feature type="transmembrane region" description="Helical" evidence="1">
    <location>
        <begin position="100"/>
        <end position="121"/>
    </location>
</feature>
<accession>A0A9P3LFL8</accession>
<dbReference type="OrthoDB" id="2803865at2759"/>
<evidence type="ECO:0000313" key="2">
    <source>
        <dbReference type="EMBL" id="GJE92142.1"/>
    </source>
</evidence>
<organism evidence="2 3">
    <name type="scientific">Phanerochaete sordida</name>
    <dbReference type="NCBI Taxonomy" id="48140"/>
    <lineage>
        <taxon>Eukaryota</taxon>
        <taxon>Fungi</taxon>
        <taxon>Dikarya</taxon>
        <taxon>Basidiomycota</taxon>
        <taxon>Agaricomycotina</taxon>
        <taxon>Agaricomycetes</taxon>
        <taxon>Polyporales</taxon>
        <taxon>Phanerochaetaceae</taxon>
        <taxon>Phanerochaete</taxon>
    </lineage>
</organism>
<comment type="caution">
    <text evidence="2">The sequence shown here is derived from an EMBL/GenBank/DDBJ whole genome shotgun (WGS) entry which is preliminary data.</text>
</comment>
<gene>
    <name evidence="2" type="ORF">PsYK624_082950</name>
</gene>
<feature type="transmembrane region" description="Helical" evidence="1">
    <location>
        <begin position="31"/>
        <end position="52"/>
    </location>
</feature>
<protein>
    <submittedName>
        <fullName evidence="2">Uncharacterized protein</fullName>
    </submittedName>
</protein>
<evidence type="ECO:0000256" key="1">
    <source>
        <dbReference type="SAM" id="Phobius"/>
    </source>
</evidence>
<dbReference type="AlphaFoldDB" id="A0A9P3LFL8"/>
<dbReference type="EMBL" id="BPQB01000025">
    <property type="protein sequence ID" value="GJE92142.1"/>
    <property type="molecule type" value="Genomic_DNA"/>
</dbReference>
<keyword evidence="1" id="KW-0472">Membrane</keyword>
<evidence type="ECO:0000313" key="3">
    <source>
        <dbReference type="Proteomes" id="UP000703269"/>
    </source>
</evidence>
<keyword evidence="3" id="KW-1185">Reference proteome</keyword>
<keyword evidence="1" id="KW-1133">Transmembrane helix</keyword>
<sequence>MTPRFSSPHSRDLSQDANRQVLSGPLLVKRFLTVGSVFILFIECLSLILTWAKTNKMMLTMQQLRVFSPISVALWQDGAVYSCVILTLAGLNFLSITRPSFADIPALTDVLFSVALSRFILRLRMLVSAHASAASTLPISTVRFTRPLSDDGDDEDDGVCWAREAGAV</sequence>
<feature type="transmembrane region" description="Helical" evidence="1">
    <location>
        <begin position="73"/>
        <end position="94"/>
    </location>
</feature>